<dbReference type="CDD" id="cd02209">
    <property type="entry name" value="cupin_XRE_C"/>
    <property type="match status" value="1"/>
</dbReference>
<proteinExistence type="predicted"/>
<dbReference type="Pfam" id="PF01381">
    <property type="entry name" value="HTH_3"/>
    <property type="match status" value="1"/>
</dbReference>
<evidence type="ECO:0000313" key="3">
    <source>
        <dbReference type="EMBL" id="RKR75231.1"/>
    </source>
</evidence>
<dbReference type="GO" id="GO:0003677">
    <property type="term" value="F:DNA binding"/>
    <property type="evidence" value="ECO:0007669"/>
    <property type="project" value="UniProtKB-KW"/>
</dbReference>
<dbReference type="InterPro" id="IPR011051">
    <property type="entry name" value="RmlC_Cupin_sf"/>
</dbReference>
<name>A0A495IIU6_9MICO</name>
<evidence type="ECO:0000313" key="4">
    <source>
        <dbReference type="Proteomes" id="UP000280008"/>
    </source>
</evidence>
<reference evidence="3 4" key="1">
    <citation type="submission" date="2018-10" db="EMBL/GenBank/DDBJ databases">
        <title>Sequencing the genomes of 1000 actinobacteria strains.</title>
        <authorList>
            <person name="Klenk H.-P."/>
        </authorList>
    </citation>
    <scope>NUCLEOTIDE SEQUENCE [LARGE SCALE GENOMIC DNA]</scope>
    <source>
        <strain evidence="3 4">DSM 17894</strain>
    </source>
</reference>
<dbReference type="PROSITE" id="PS50943">
    <property type="entry name" value="HTH_CROC1"/>
    <property type="match status" value="1"/>
</dbReference>
<dbReference type="RefSeq" id="WP_121370052.1">
    <property type="nucleotide sequence ID" value="NZ_RBKS01000001.1"/>
</dbReference>
<dbReference type="InterPro" id="IPR050807">
    <property type="entry name" value="TransReg_Diox_bact_type"/>
</dbReference>
<dbReference type="Proteomes" id="UP000280008">
    <property type="component" value="Unassembled WGS sequence"/>
</dbReference>
<dbReference type="SUPFAM" id="SSF51182">
    <property type="entry name" value="RmlC-like cupins"/>
    <property type="match status" value="1"/>
</dbReference>
<dbReference type="InterPro" id="IPR010982">
    <property type="entry name" value="Lambda_DNA-bd_dom_sf"/>
</dbReference>
<dbReference type="SUPFAM" id="SSF47413">
    <property type="entry name" value="lambda repressor-like DNA-binding domains"/>
    <property type="match status" value="1"/>
</dbReference>
<dbReference type="InterPro" id="IPR001387">
    <property type="entry name" value="Cro/C1-type_HTH"/>
</dbReference>
<dbReference type="GO" id="GO:0003700">
    <property type="term" value="F:DNA-binding transcription factor activity"/>
    <property type="evidence" value="ECO:0007669"/>
    <property type="project" value="TreeGrafter"/>
</dbReference>
<dbReference type="InterPro" id="IPR013096">
    <property type="entry name" value="Cupin_2"/>
</dbReference>
<dbReference type="InterPro" id="IPR014710">
    <property type="entry name" value="RmlC-like_jellyroll"/>
</dbReference>
<keyword evidence="1" id="KW-0238">DNA-binding</keyword>
<dbReference type="Gene3D" id="1.10.260.40">
    <property type="entry name" value="lambda repressor-like DNA-binding domains"/>
    <property type="match status" value="1"/>
</dbReference>
<dbReference type="EMBL" id="RBKS01000001">
    <property type="protein sequence ID" value="RKR75231.1"/>
    <property type="molecule type" value="Genomic_DNA"/>
</dbReference>
<dbReference type="Gene3D" id="2.60.120.10">
    <property type="entry name" value="Jelly Rolls"/>
    <property type="match status" value="1"/>
</dbReference>
<dbReference type="PANTHER" id="PTHR46797">
    <property type="entry name" value="HTH-TYPE TRANSCRIPTIONAL REGULATOR"/>
    <property type="match status" value="1"/>
</dbReference>
<evidence type="ECO:0000256" key="1">
    <source>
        <dbReference type="ARBA" id="ARBA00023125"/>
    </source>
</evidence>
<feature type="domain" description="HTH cro/C1-type" evidence="2">
    <location>
        <begin position="15"/>
        <end position="69"/>
    </location>
</feature>
<accession>A0A495IIU6</accession>
<evidence type="ECO:0000259" key="2">
    <source>
        <dbReference type="PROSITE" id="PS50943"/>
    </source>
</evidence>
<dbReference type="SMART" id="SM00530">
    <property type="entry name" value="HTH_XRE"/>
    <property type="match status" value="1"/>
</dbReference>
<protein>
    <submittedName>
        <fullName evidence="3">XRE family transcriptional regulator</fullName>
    </submittedName>
</protein>
<dbReference type="Pfam" id="PF07883">
    <property type="entry name" value="Cupin_2"/>
    <property type="match status" value="1"/>
</dbReference>
<keyword evidence="4" id="KW-1185">Reference proteome</keyword>
<organism evidence="3 4">
    <name type="scientific">Frondihabitans australicus</name>
    <dbReference type="NCBI Taxonomy" id="386892"/>
    <lineage>
        <taxon>Bacteria</taxon>
        <taxon>Bacillati</taxon>
        <taxon>Actinomycetota</taxon>
        <taxon>Actinomycetes</taxon>
        <taxon>Micrococcales</taxon>
        <taxon>Microbacteriaceae</taxon>
        <taxon>Frondihabitans</taxon>
    </lineage>
</organism>
<dbReference type="CDD" id="cd00093">
    <property type="entry name" value="HTH_XRE"/>
    <property type="match status" value="1"/>
</dbReference>
<dbReference type="PANTHER" id="PTHR46797:SF1">
    <property type="entry name" value="METHYLPHOSPHONATE SYNTHASE"/>
    <property type="match status" value="1"/>
</dbReference>
<sequence>MPADTALDSALGRVLRAARRAAGLTLAQLAERAGVSQPHLSQMENGKASPSIATLFRLADALGVTPQDLLPPTDASEVVVVRRGSPTPSPMSDLPNAARVHVLVSAPGRDLQVDEVVGSCGDDLGGWFAHDGEEFLYVVEGSLTLEIERHETLELGLGDSVWFDSGRSHRWTSSAPGGVRILVINGAAARPHTL</sequence>
<dbReference type="GO" id="GO:0005829">
    <property type="term" value="C:cytosol"/>
    <property type="evidence" value="ECO:0007669"/>
    <property type="project" value="TreeGrafter"/>
</dbReference>
<comment type="caution">
    <text evidence="3">The sequence shown here is derived from an EMBL/GenBank/DDBJ whole genome shotgun (WGS) entry which is preliminary data.</text>
</comment>
<gene>
    <name evidence="3" type="ORF">C8E83_2369</name>
</gene>
<dbReference type="AlphaFoldDB" id="A0A495IIU6"/>